<feature type="chain" id="PRO_5040472389" evidence="2">
    <location>
        <begin position="30"/>
        <end position="98"/>
    </location>
</feature>
<evidence type="ECO:0000313" key="3">
    <source>
        <dbReference type="EMBL" id="KAF9472924.1"/>
    </source>
</evidence>
<evidence type="ECO:0000256" key="2">
    <source>
        <dbReference type="SAM" id="SignalP"/>
    </source>
</evidence>
<evidence type="ECO:0000256" key="1">
    <source>
        <dbReference type="SAM" id="MobiDB-lite"/>
    </source>
</evidence>
<dbReference type="EMBL" id="MU155485">
    <property type="protein sequence ID" value="KAF9472924.1"/>
    <property type="molecule type" value="Genomic_DNA"/>
</dbReference>
<protein>
    <submittedName>
        <fullName evidence="3">Uncharacterized protein</fullName>
    </submittedName>
</protein>
<keyword evidence="4" id="KW-1185">Reference proteome</keyword>
<dbReference type="Proteomes" id="UP000807469">
    <property type="component" value="Unassembled WGS sequence"/>
</dbReference>
<reference evidence="3" key="1">
    <citation type="submission" date="2020-11" db="EMBL/GenBank/DDBJ databases">
        <authorList>
            <consortium name="DOE Joint Genome Institute"/>
            <person name="Ahrendt S."/>
            <person name="Riley R."/>
            <person name="Andreopoulos W."/>
            <person name="Labutti K."/>
            <person name="Pangilinan J."/>
            <person name="Ruiz-Duenas F.J."/>
            <person name="Barrasa J.M."/>
            <person name="Sanchez-Garcia M."/>
            <person name="Camarero S."/>
            <person name="Miyauchi S."/>
            <person name="Serrano A."/>
            <person name="Linde D."/>
            <person name="Babiker R."/>
            <person name="Drula E."/>
            <person name="Ayuso-Fernandez I."/>
            <person name="Pacheco R."/>
            <person name="Padilla G."/>
            <person name="Ferreira P."/>
            <person name="Barriuso J."/>
            <person name="Kellner H."/>
            <person name="Castanera R."/>
            <person name="Alfaro M."/>
            <person name="Ramirez L."/>
            <person name="Pisabarro A.G."/>
            <person name="Kuo A."/>
            <person name="Tritt A."/>
            <person name="Lipzen A."/>
            <person name="He G."/>
            <person name="Yan M."/>
            <person name="Ng V."/>
            <person name="Cullen D."/>
            <person name="Martin F."/>
            <person name="Rosso M.-N."/>
            <person name="Henrissat B."/>
            <person name="Hibbett D."/>
            <person name="Martinez A.T."/>
            <person name="Grigoriev I.V."/>
        </authorList>
    </citation>
    <scope>NUCLEOTIDE SEQUENCE</scope>
    <source>
        <strain evidence="3">CIRM-BRFM 674</strain>
    </source>
</reference>
<name>A0A9P5YP73_9AGAR</name>
<proteinExistence type="predicted"/>
<sequence length="98" mass="11178">MDNVMTQCSRRRPWALEAWLLSILFLAHTTNIAQPETSLPPFRNPYSPSPPTRTEGLLSFLLKRLPAPTSPEPEPPHTNQQHTITHSRLSVGRQPDDW</sequence>
<feature type="region of interest" description="Disordered" evidence="1">
    <location>
        <begin position="35"/>
        <end position="54"/>
    </location>
</feature>
<organism evidence="3 4">
    <name type="scientific">Pholiota conissans</name>
    <dbReference type="NCBI Taxonomy" id="109636"/>
    <lineage>
        <taxon>Eukaryota</taxon>
        <taxon>Fungi</taxon>
        <taxon>Dikarya</taxon>
        <taxon>Basidiomycota</taxon>
        <taxon>Agaricomycotina</taxon>
        <taxon>Agaricomycetes</taxon>
        <taxon>Agaricomycetidae</taxon>
        <taxon>Agaricales</taxon>
        <taxon>Agaricineae</taxon>
        <taxon>Strophariaceae</taxon>
        <taxon>Pholiota</taxon>
    </lineage>
</organism>
<comment type="caution">
    <text evidence="3">The sequence shown here is derived from an EMBL/GenBank/DDBJ whole genome shotgun (WGS) entry which is preliminary data.</text>
</comment>
<accession>A0A9P5YP73</accession>
<feature type="region of interest" description="Disordered" evidence="1">
    <location>
        <begin position="64"/>
        <end position="98"/>
    </location>
</feature>
<feature type="signal peptide" evidence="2">
    <location>
        <begin position="1"/>
        <end position="29"/>
    </location>
</feature>
<feature type="compositionally biased region" description="Polar residues" evidence="1">
    <location>
        <begin position="77"/>
        <end position="88"/>
    </location>
</feature>
<dbReference type="AlphaFoldDB" id="A0A9P5YP73"/>
<gene>
    <name evidence="3" type="ORF">BDN70DRAFT_886409</name>
</gene>
<evidence type="ECO:0000313" key="4">
    <source>
        <dbReference type="Proteomes" id="UP000807469"/>
    </source>
</evidence>
<keyword evidence="2" id="KW-0732">Signal</keyword>